<evidence type="ECO:0000256" key="7">
    <source>
        <dbReference type="ARBA" id="ARBA00023004"/>
    </source>
</evidence>
<reference evidence="13 14" key="1">
    <citation type="journal article" date="2020" name="Microorganisms">
        <title>Osmotic Adaptation and Compatible Solute Biosynthesis of Phototrophic Bacteria as Revealed from Genome Analyses.</title>
        <authorList>
            <person name="Imhoff J.F."/>
            <person name="Rahn T."/>
            <person name="Kunzel S."/>
            <person name="Keller A."/>
            <person name="Neulinger S.C."/>
        </authorList>
    </citation>
    <scope>NUCLEOTIDE SEQUENCE [LARGE SCALE GENOMIC DNA]</scope>
    <source>
        <strain evidence="13 14">DSM 6210</strain>
    </source>
</reference>
<keyword evidence="3 10" id="KW-0812">Transmembrane</keyword>
<dbReference type="Pfam" id="PF00487">
    <property type="entry name" value="FA_desaturase"/>
    <property type="match status" value="1"/>
</dbReference>
<proteinExistence type="inferred from homology"/>
<evidence type="ECO:0000259" key="12">
    <source>
        <dbReference type="Pfam" id="PF01610"/>
    </source>
</evidence>
<feature type="domain" description="Fatty acid desaturase" evidence="11">
    <location>
        <begin position="11"/>
        <end position="214"/>
    </location>
</feature>
<keyword evidence="7" id="KW-0408">Iron</keyword>
<dbReference type="PANTHER" id="PTHR11351">
    <property type="entry name" value="ACYL-COA DESATURASE"/>
    <property type="match status" value="1"/>
</dbReference>
<protein>
    <submittedName>
        <fullName evidence="13">Acyl-CoA desaturase</fullName>
    </submittedName>
</protein>
<evidence type="ECO:0000256" key="9">
    <source>
        <dbReference type="ARBA" id="ARBA00023136"/>
    </source>
</evidence>
<comment type="similarity">
    <text evidence="2">Belongs to the fatty acid desaturase type 2 family.</text>
</comment>
<evidence type="ECO:0000256" key="8">
    <source>
        <dbReference type="ARBA" id="ARBA00023098"/>
    </source>
</evidence>
<evidence type="ECO:0000256" key="10">
    <source>
        <dbReference type="SAM" id="Phobius"/>
    </source>
</evidence>
<evidence type="ECO:0000259" key="11">
    <source>
        <dbReference type="Pfam" id="PF00487"/>
    </source>
</evidence>
<dbReference type="PANTHER" id="PTHR11351:SF33">
    <property type="entry name" value="DELTA-9 FATTY ACID DESATURASE, DESA"/>
    <property type="match status" value="1"/>
</dbReference>
<keyword evidence="6" id="KW-0560">Oxidoreductase</keyword>
<dbReference type="InterPro" id="IPR002560">
    <property type="entry name" value="Transposase_DDE"/>
</dbReference>
<dbReference type="EMBL" id="NRRV01000001">
    <property type="protein sequence ID" value="MBK1629179.1"/>
    <property type="molecule type" value="Genomic_DNA"/>
</dbReference>
<evidence type="ECO:0000256" key="1">
    <source>
        <dbReference type="ARBA" id="ARBA00004141"/>
    </source>
</evidence>
<sequence>MSYQGFLDLPPWQVVLAALAMTHFTIVAVTLYLHRAQAHRALHLHPVIAHLFRFWLWLTTGMITRHWVAVHRKHHAHCDTEGDPHSPQVFGIREIFWRGTERYSIAAKRTEDVERYGHGTPDDWLERNLYSRFSWAGYPLMLLIDLFLFGIYGVTVWAVQMLWIPVLAAGVVNGIGHYWGYRNFETPDASTNILPWGVLIGGEELHNNHHAFPASARLASRRWELDVGWAYIRLLSWLRLARVKRLAPSPRFIADKRNIDMDTLRALLVGRMHVIRRFSLDVLKPVTRSARSSGALDGSTSPRRAAAMLARAWSQLDESGRRNLELLLAQSRELAVVYQFRERLRQIWERQAATQSALLDQLQDWCQQAEATGIHALERFSQQLRGLALADAATTS</sequence>
<dbReference type="InterPro" id="IPR015876">
    <property type="entry name" value="Acyl-CoA_DS"/>
</dbReference>
<gene>
    <name evidence="13" type="ORF">CKO31_00225</name>
</gene>
<dbReference type="RefSeq" id="WP_200232843.1">
    <property type="nucleotide sequence ID" value="NZ_NRRV01000001.1"/>
</dbReference>
<feature type="domain" description="Transposase IS204/IS1001/IS1096/IS1165 DDE" evidence="12">
    <location>
        <begin position="271"/>
        <end position="385"/>
    </location>
</feature>
<dbReference type="CDD" id="cd03505">
    <property type="entry name" value="Delta9-FADS-like"/>
    <property type="match status" value="1"/>
</dbReference>
<evidence type="ECO:0000256" key="3">
    <source>
        <dbReference type="ARBA" id="ARBA00022692"/>
    </source>
</evidence>
<dbReference type="Pfam" id="PF01610">
    <property type="entry name" value="DDE_Tnp_ISL3"/>
    <property type="match status" value="1"/>
</dbReference>
<keyword evidence="9 10" id="KW-0472">Membrane</keyword>
<keyword evidence="8" id="KW-0443">Lipid metabolism</keyword>
<evidence type="ECO:0000256" key="4">
    <source>
        <dbReference type="ARBA" id="ARBA00022832"/>
    </source>
</evidence>
<evidence type="ECO:0000313" key="13">
    <source>
        <dbReference type="EMBL" id="MBK1629179.1"/>
    </source>
</evidence>
<accession>A0ABS1CB75</accession>
<feature type="transmembrane region" description="Helical" evidence="10">
    <location>
        <begin position="12"/>
        <end position="33"/>
    </location>
</feature>
<comment type="subcellular location">
    <subcellularLocation>
        <location evidence="1">Membrane</location>
        <topology evidence="1">Multi-pass membrane protein</topology>
    </subcellularLocation>
</comment>
<evidence type="ECO:0000256" key="5">
    <source>
        <dbReference type="ARBA" id="ARBA00022989"/>
    </source>
</evidence>
<keyword evidence="4" id="KW-0276">Fatty acid metabolism</keyword>
<dbReference type="Proteomes" id="UP000748752">
    <property type="component" value="Unassembled WGS sequence"/>
</dbReference>
<name>A0ABS1CB75_9GAMM</name>
<keyword evidence="14" id="KW-1185">Reference proteome</keyword>
<feature type="transmembrane region" description="Helical" evidence="10">
    <location>
        <begin position="135"/>
        <end position="155"/>
    </location>
</feature>
<evidence type="ECO:0000256" key="6">
    <source>
        <dbReference type="ARBA" id="ARBA00023002"/>
    </source>
</evidence>
<feature type="transmembrane region" description="Helical" evidence="10">
    <location>
        <begin position="161"/>
        <end position="181"/>
    </location>
</feature>
<evidence type="ECO:0000313" key="14">
    <source>
        <dbReference type="Proteomes" id="UP000748752"/>
    </source>
</evidence>
<evidence type="ECO:0000256" key="2">
    <source>
        <dbReference type="ARBA" id="ARBA00008749"/>
    </source>
</evidence>
<keyword evidence="5 10" id="KW-1133">Transmembrane helix</keyword>
<comment type="caution">
    <text evidence="13">The sequence shown here is derived from an EMBL/GenBank/DDBJ whole genome shotgun (WGS) entry which is preliminary data.</text>
</comment>
<dbReference type="InterPro" id="IPR005804">
    <property type="entry name" value="FA_desaturase_dom"/>
</dbReference>
<organism evidence="13 14">
    <name type="scientific">Thiohalocapsa halophila</name>
    <dbReference type="NCBI Taxonomy" id="69359"/>
    <lineage>
        <taxon>Bacteria</taxon>
        <taxon>Pseudomonadati</taxon>
        <taxon>Pseudomonadota</taxon>
        <taxon>Gammaproteobacteria</taxon>
        <taxon>Chromatiales</taxon>
        <taxon>Chromatiaceae</taxon>
        <taxon>Thiohalocapsa</taxon>
    </lineage>
</organism>